<evidence type="ECO:0000313" key="2">
    <source>
        <dbReference type="Proteomes" id="UP000645462"/>
    </source>
</evidence>
<gene>
    <name evidence="1" type="ORF">GCM10011363_42580</name>
</gene>
<comment type="caution">
    <text evidence="1">The sequence shown here is derived from an EMBL/GenBank/DDBJ whole genome shotgun (WGS) entry which is preliminary data.</text>
</comment>
<keyword evidence="2" id="KW-1185">Reference proteome</keyword>
<reference evidence="2" key="1">
    <citation type="journal article" date="2019" name="Int. J. Syst. Evol. Microbiol.">
        <title>The Global Catalogue of Microorganisms (GCM) 10K type strain sequencing project: providing services to taxonomists for standard genome sequencing and annotation.</title>
        <authorList>
            <consortium name="The Broad Institute Genomics Platform"/>
            <consortium name="The Broad Institute Genome Sequencing Center for Infectious Disease"/>
            <person name="Wu L."/>
            <person name="Ma J."/>
        </authorList>
    </citation>
    <scope>NUCLEOTIDE SEQUENCE [LARGE SCALE GENOMIC DNA]</scope>
    <source>
        <strain evidence="2">CGMCC 1.12478</strain>
    </source>
</reference>
<protein>
    <submittedName>
        <fullName evidence="1">Uncharacterized protein</fullName>
    </submittedName>
</protein>
<sequence>MSGTAMTIGADENSSDDERARMQACIIEFEDALADYVARFGMTEKARSAFRMSAELQGHDKSRR</sequence>
<proteinExistence type="predicted"/>
<name>A0ABQ1LBT3_9RHOB</name>
<evidence type="ECO:0000313" key="1">
    <source>
        <dbReference type="EMBL" id="GGC21423.1"/>
    </source>
</evidence>
<organism evidence="1 2">
    <name type="scientific">Marivita lacus</name>
    <dbReference type="NCBI Taxonomy" id="1323742"/>
    <lineage>
        <taxon>Bacteria</taxon>
        <taxon>Pseudomonadati</taxon>
        <taxon>Pseudomonadota</taxon>
        <taxon>Alphaproteobacteria</taxon>
        <taxon>Rhodobacterales</taxon>
        <taxon>Roseobacteraceae</taxon>
        <taxon>Marivita</taxon>
    </lineage>
</organism>
<accession>A0ABQ1LBT3</accession>
<dbReference type="Proteomes" id="UP000645462">
    <property type="component" value="Unassembled WGS sequence"/>
</dbReference>
<dbReference type="EMBL" id="BMFC01000020">
    <property type="protein sequence ID" value="GGC21423.1"/>
    <property type="molecule type" value="Genomic_DNA"/>
</dbReference>